<reference evidence="4 5" key="1">
    <citation type="submission" date="2020-09" db="EMBL/GenBank/DDBJ databases">
        <title>Bacillus nautilus sp. nov., Chryseoglobus crepusculi sp. nov, and Psychrobacter noctis sp. nov., isolated from deep-sea sponges from the equatorial Atlantic.</title>
        <authorList>
            <person name="Stennett H.L."/>
            <person name="Williams S.E."/>
        </authorList>
    </citation>
    <scope>NUCLEOTIDE SEQUENCE [LARGE SCALE GENOMIC DNA]</scope>
    <source>
        <strain evidence="4 5">28M-24</strain>
    </source>
</reference>
<protein>
    <submittedName>
        <fullName evidence="4">Porin family protein</fullName>
    </submittedName>
</protein>
<dbReference type="Proteomes" id="UP000627521">
    <property type="component" value="Unassembled WGS sequence"/>
</dbReference>
<comment type="caution">
    <text evidence="4">The sequence shown here is derived from an EMBL/GenBank/DDBJ whole genome shotgun (WGS) entry which is preliminary data.</text>
</comment>
<feature type="signal peptide" evidence="2">
    <location>
        <begin position="1"/>
        <end position="20"/>
    </location>
</feature>
<dbReference type="EMBL" id="JACXXH010000005">
    <property type="protein sequence ID" value="MBD3863923.1"/>
    <property type="molecule type" value="Genomic_DNA"/>
</dbReference>
<sequence>MKKLLFTAAIAVLGFTSVNAQEEQTFGFTEGDVIVEGNLGFNSENDKNTEIETSAFEFNPKVGYFLSDDLAVGVQLMLDTDKETDGIADTETKTTTIGAGVFARYYFLELGKRFKTYGEFGVGFDSAKTEVEVPGVDVDDFKTNGIGANLGLGLNYFVNENIAINFALTDVLSYRSDKADVDGAESVTSFNGNLNVFNNFFQTAQFGLTWKF</sequence>
<dbReference type="Pfam" id="PF13505">
    <property type="entry name" value="OMP_b-brl"/>
    <property type="match status" value="1"/>
</dbReference>
<dbReference type="Gene3D" id="2.40.160.20">
    <property type="match status" value="1"/>
</dbReference>
<name>A0ABR8LUQ8_9FLAO</name>
<gene>
    <name evidence="4" type="ORF">IEG06_10715</name>
</gene>
<feature type="domain" description="Outer membrane protein beta-barrel" evidence="3">
    <location>
        <begin position="8"/>
        <end position="212"/>
    </location>
</feature>
<keyword evidence="1 2" id="KW-0732">Signal</keyword>
<keyword evidence="5" id="KW-1185">Reference proteome</keyword>
<evidence type="ECO:0000256" key="2">
    <source>
        <dbReference type="SAM" id="SignalP"/>
    </source>
</evidence>
<organism evidence="4 5">
    <name type="scientific">Olleya marilimosa</name>
    <dbReference type="NCBI Taxonomy" id="272164"/>
    <lineage>
        <taxon>Bacteria</taxon>
        <taxon>Pseudomonadati</taxon>
        <taxon>Bacteroidota</taxon>
        <taxon>Flavobacteriia</taxon>
        <taxon>Flavobacteriales</taxon>
        <taxon>Flavobacteriaceae</taxon>
    </lineage>
</organism>
<dbReference type="RefSeq" id="WP_191099886.1">
    <property type="nucleotide sequence ID" value="NZ_CAXBHU010000004.1"/>
</dbReference>
<accession>A0ABR8LUQ8</accession>
<dbReference type="InterPro" id="IPR027385">
    <property type="entry name" value="Beta-barrel_OMP"/>
</dbReference>
<proteinExistence type="predicted"/>
<dbReference type="InterPro" id="IPR011250">
    <property type="entry name" value="OMP/PagP_B-barrel"/>
</dbReference>
<evidence type="ECO:0000256" key="1">
    <source>
        <dbReference type="ARBA" id="ARBA00022729"/>
    </source>
</evidence>
<evidence type="ECO:0000313" key="4">
    <source>
        <dbReference type="EMBL" id="MBD3863923.1"/>
    </source>
</evidence>
<dbReference type="SUPFAM" id="SSF56925">
    <property type="entry name" value="OMPA-like"/>
    <property type="match status" value="1"/>
</dbReference>
<evidence type="ECO:0000313" key="5">
    <source>
        <dbReference type="Proteomes" id="UP000627521"/>
    </source>
</evidence>
<feature type="chain" id="PRO_5047209849" evidence="2">
    <location>
        <begin position="21"/>
        <end position="212"/>
    </location>
</feature>
<evidence type="ECO:0000259" key="3">
    <source>
        <dbReference type="Pfam" id="PF13505"/>
    </source>
</evidence>